<reference evidence="1 2" key="1">
    <citation type="submission" date="2019-08" db="EMBL/GenBank/DDBJ databases">
        <title>Archangium and Cystobacter genomes.</title>
        <authorList>
            <person name="Chen I.-C.K."/>
            <person name="Wielgoss S."/>
        </authorList>
    </citation>
    <scope>NUCLEOTIDE SEQUENCE [LARGE SCALE GENOMIC DNA]</scope>
    <source>
        <strain evidence="1 2">Cbm 6</strain>
    </source>
</reference>
<evidence type="ECO:0000313" key="2">
    <source>
        <dbReference type="Proteomes" id="UP001611383"/>
    </source>
</evidence>
<accession>A0ABY9X843</accession>
<proteinExistence type="predicted"/>
<sequence>MLIPTLFPKLDAEIERLFMHPAHYGLPKPLQEEGLALHDVLEALLLSPKWEWLTPDDLSFALDKSARFRLMAERVVPVAPLVATSDKTGQLADDSTAQKLPIEVFLAGSSGGSTLREPNTLQSRLYEQLEKAVIVAGARTGSFENIHIRRLRTEPAVARGARLRVLGNGLLSGTGIEDSMLEDVSIDLNAPWMDAVRYRLKLGETLYLDEPSLQADAARALFQLRTQLVVEADLVSHLAEDDRYVRINVLSALGLPAYKVGFVPGEPLPPRDERLEPVTLQPTTVRAILSMARNELDPGVLSYVVCTLKSQTYHGKLHEVSADVREVIRRTVLPRVEESSVVQDCKELLRLLPPIQ</sequence>
<gene>
    <name evidence="1" type="ORF">F0U60_51105</name>
</gene>
<keyword evidence="2" id="KW-1185">Reference proteome</keyword>
<protein>
    <submittedName>
        <fullName evidence="1">Uncharacterized protein</fullName>
    </submittedName>
</protein>
<organism evidence="1 2">
    <name type="scientific">Archangium minus</name>
    <dbReference type="NCBI Taxonomy" id="83450"/>
    <lineage>
        <taxon>Bacteria</taxon>
        <taxon>Pseudomonadati</taxon>
        <taxon>Myxococcota</taxon>
        <taxon>Myxococcia</taxon>
        <taxon>Myxococcales</taxon>
        <taxon>Cystobacterineae</taxon>
        <taxon>Archangiaceae</taxon>
        <taxon>Archangium</taxon>
    </lineage>
</organism>
<dbReference type="Proteomes" id="UP001611383">
    <property type="component" value="Chromosome"/>
</dbReference>
<dbReference type="RefSeq" id="WP_395811832.1">
    <property type="nucleotide sequence ID" value="NZ_CP043494.1"/>
</dbReference>
<name>A0ABY9X843_9BACT</name>
<dbReference type="EMBL" id="CP043494">
    <property type="protein sequence ID" value="WNG51564.1"/>
    <property type="molecule type" value="Genomic_DNA"/>
</dbReference>
<evidence type="ECO:0000313" key="1">
    <source>
        <dbReference type="EMBL" id="WNG51564.1"/>
    </source>
</evidence>